<evidence type="ECO:0000313" key="8">
    <source>
        <dbReference type="Proteomes" id="UP000070457"/>
    </source>
</evidence>
<reference evidence="7 8" key="1">
    <citation type="submission" date="2015-02" db="EMBL/GenBank/DDBJ databases">
        <title>Improved understanding of the partial-nitritation anammox process through 23 genomes representing the majority of the microbial community.</title>
        <authorList>
            <person name="Speth D.R."/>
            <person name="In T Zandt M."/>
            <person name="Guerrero Cruz S."/>
            <person name="Jetten M.S."/>
            <person name="Dutilh B.E."/>
        </authorList>
    </citation>
    <scope>NUCLEOTIDE SEQUENCE [LARGE SCALE GENOMIC DNA]</scope>
    <source>
        <strain evidence="7">OLB20</strain>
    </source>
</reference>
<dbReference type="InterPro" id="IPR039425">
    <property type="entry name" value="RNA_pol_sigma-70-like"/>
</dbReference>
<evidence type="ECO:0000256" key="3">
    <source>
        <dbReference type="ARBA" id="ARBA00023082"/>
    </source>
</evidence>
<dbReference type="Proteomes" id="UP000070457">
    <property type="component" value="Unassembled WGS sequence"/>
</dbReference>
<dbReference type="SUPFAM" id="SSF88946">
    <property type="entry name" value="Sigma2 domain of RNA polymerase sigma factors"/>
    <property type="match status" value="1"/>
</dbReference>
<proteinExistence type="inferred from homology"/>
<dbReference type="InterPro" id="IPR013249">
    <property type="entry name" value="RNA_pol_sigma70_r4_t2"/>
</dbReference>
<evidence type="ECO:0000256" key="2">
    <source>
        <dbReference type="ARBA" id="ARBA00023015"/>
    </source>
</evidence>
<keyword evidence="5" id="KW-0804">Transcription</keyword>
<sequence>MYLSGRQHIAEDICSAVFEKALRIYLETPEYFSNIRLWLFRAAKHAFIDQYRRDKKFVEYDVSLLAAEPGNDHSVDAARAMELLMDLDSAEQREVMILRYKFQLDYPEISEITGKSRPALRKLHERAVKQLRLLMK</sequence>
<dbReference type="GO" id="GO:0003677">
    <property type="term" value="F:DNA binding"/>
    <property type="evidence" value="ECO:0007669"/>
    <property type="project" value="UniProtKB-KW"/>
</dbReference>
<feature type="domain" description="RNA polymerase sigma factor 70 region 4 type 2" evidence="6">
    <location>
        <begin position="90"/>
        <end position="131"/>
    </location>
</feature>
<dbReference type="InterPro" id="IPR014284">
    <property type="entry name" value="RNA_pol_sigma-70_dom"/>
</dbReference>
<name>A0A136LVX2_9BACT</name>
<dbReference type="InterPro" id="IPR036388">
    <property type="entry name" value="WH-like_DNA-bd_sf"/>
</dbReference>
<dbReference type="STRING" id="1617426.TR69_WS6001001395"/>
<dbReference type="EMBL" id="JYNZ01000006">
    <property type="protein sequence ID" value="KXK25789.1"/>
    <property type="molecule type" value="Genomic_DNA"/>
</dbReference>
<gene>
    <name evidence="7" type="primary">sigM</name>
    <name evidence="7" type="ORF">TR69_WS6001001395</name>
</gene>
<protein>
    <submittedName>
        <fullName evidence="7">RNA polymerase sigma factor SigM</fullName>
    </submittedName>
</protein>
<organism evidence="7 8">
    <name type="scientific">candidate division WS6 bacterium OLB20</name>
    <dbReference type="NCBI Taxonomy" id="1617426"/>
    <lineage>
        <taxon>Bacteria</taxon>
        <taxon>Candidatus Dojkabacteria</taxon>
    </lineage>
</organism>
<evidence type="ECO:0000256" key="5">
    <source>
        <dbReference type="ARBA" id="ARBA00023163"/>
    </source>
</evidence>
<dbReference type="GO" id="GO:0006352">
    <property type="term" value="P:DNA-templated transcription initiation"/>
    <property type="evidence" value="ECO:0007669"/>
    <property type="project" value="InterPro"/>
</dbReference>
<keyword evidence="2" id="KW-0805">Transcription regulation</keyword>
<dbReference type="InterPro" id="IPR013324">
    <property type="entry name" value="RNA_pol_sigma_r3/r4-like"/>
</dbReference>
<dbReference type="InterPro" id="IPR013325">
    <property type="entry name" value="RNA_pol_sigma_r2"/>
</dbReference>
<accession>A0A136LVX2</accession>
<keyword evidence="4" id="KW-0238">DNA-binding</keyword>
<dbReference type="SUPFAM" id="SSF88659">
    <property type="entry name" value="Sigma3 and sigma4 domains of RNA polymerase sigma factors"/>
    <property type="match status" value="1"/>
</dbReference>
<dbReference type="GO" id="GO:0016987">
    <property type="term" value="F:sigma factor activity"/>
    <property type="evidence" value="ECO:0007669"/>
    <property type="project" value="UniProtKB-KW"/>
</dbReference>
<evidence type="ECO:0000256" key="4">
    <source>
        <dbReference type="ARBA" id="ARBA00023125"/>
    </source>
</evidence>
<dbReference type="Pfam" id="PF08281">
    <property type="entry name" value="Sigma70_r4_2"/>
    <property type="match status" value="1"/>
</dbReference>
<evidence type="ECO:0000313" key="7">
    <source>
        <dbReference type="EMBL" id="KXK25789.1"/>
    </source>
</evidence>
<dbReference type="Gene3D" id="1.10.1740.10">
    <property type="match status" value="1"/>
</dbReference>
<dbReference type="Gene3D" id="1.10.10.10">
    <property type="entry name" value="Winged helix-like DNA-binding domain superfamily/Winged helix DNA-binding domain"/>
    <property type="match status" value="1"/>
</dbReference>
<comment type="caution">
    <text evidence="7">The sequence shown here is derived from an EMBL/GenBank/DDBJ whole genome shotgun (WGS) entry which is preliminary data.</text>
</comment>
<keyword evidence="3" id="KW-0731">Sigma factor</keyword>
<evidence type="ECO:0000256" key="1">
    <source>
        <dbReference type="ARBA" id="ARBA00010641"/>
    </source>
</evidence>
<dbReference type="NCBIfam" id="TIGR02937">
    <property type="entry name" value="sigma70-ECF"/>
    <property type="match status" value="1"/>
</dbReference>
<comment type="similarity">
    <text evidence="1">Belongs to the sigma-70 factor family. ECF subfamily.</text>
</comment>
<dbReference type="AlphaFoldDB" id="A0A136LVX2"/>
<dbReference type="PANTHER" id="PTHR43133:SF52">
    <property type="entry name" value="ECF RNA POLYMERASE SIGMA FACTOR SIGL"/>
    <property type="match status" value="1"/>
</dbReference>
<evidence type="ECO:0000259" key="6">
    <source>
        <dbReference type="Pfam" id="PF08281"/>
    </source>
</evidence>
<dbReference type="PANTHER" id="PTHR43133">
    <property type="entry name" value="RNA POLYMERASE ECF-TYPE SIGMA FACTO"/>
    <property type="match status" value="1"/>
</dbReference>